<feature type="transmembrane region" description="Helical" evidence="12">
    <location>
        <begin position="299"/>
        <end position="317"/>
    </location>
</feature>
<keyword evidence="4 11" id="KW-0812">Transmembrane</keyword>
<dbReference type="PROSITE" id="PS50262">
    <property type="entry name" value="G_PROTEIN_RECEP_F1_2"/>
    <property type="match status" value="2"/>
</dbReference>
<feature type="transmembrane region" description="Helical" evidence="12">
    <location>
        <begin position="254"/>
        <end position="278"/>
    </location>
</feature>
<dbReference type="PROSITE" id="PS00237">
    <property type="entry name" value="G_PROTEIN_RECEP_F1_1"/>
    <property type="match status" value="2"/>
</dbReference>
<feature type="transmembrane region" description="Helical" evidence="12">
    <location>
        <begin position="148"/>
        <end position="177"/>
    </location>
</feature>
<keyword evidence="8 12" id="KW-0472">Membrane</keyword>
<sequence length="837" mass="90559">ATLVYLEGDPGLLVCGQHVTDESRCSMGHMTIGVRTVSFLPPPSTLQLSPLMATAVHRNGSLSAVSLQGFVLVGFGGGAETQALLFAVFLALYVVTVLGNLTMIVVITLDACLHSPMYFFLKNLSFVDLCYSSAIGPKAMANFYSSKVIGVAGCAAQLFFFSFLGTTEALLLAVMAYDRFVAICSPLHYPVTMSPTVCACLVLAAYLGGCLNSIVETSLTFQLPFCSSNRIDHFFCDVPPLLQLACANTTVNELVMFSICGFILMGATLVILTSYGYIAMTILGMHSGSRHKVFSTCGSHLTAVSLFYGTGIAIYGQPGGVASKEQGKVVSIFYTLVIPMLNPLIYSLRNKDVKDALQRLGQRRAALNWKEIRAFSGLWHGEQHDTNRLLQPAEHPTAPLRSAPSPCLHLPLPLSPPMATAVLRNGSLSAVSLQGFILVGFGGGAETQVLLFAVFLALYVVTILGNFTMIVVITLDARLHSPMYFFLKNLSFVDLCYSSVIAPNALANFLSSSKVISSEGCATQLFFFSLLATTEAFLLAVMAYDRFMAICSPLRYPVTMCPATCARLVLGTYCGGCLNSIVQTSLTFQLPFCSSNHIDHFYCDVPPLLQLACGSTALNELLLFGLCGFIIVSTTLAVLVSYGYITVTILRMRSGSGRHKVFSTCGSHMMAVSLFYGTVFVMYAQPGAVASMAQGKVISVFYTLVIPMLNPLIYSLRNKDVKDALQRLGQRYRLVKKGGKSSFGKRTWKVIYKCTGQVYDVNRRRIQTLSPLMATPAHRNGSLLAVSFQGFVLVGFGGGAETQALLFAVFLALYMVTILGNFTMIMLITLDARLHSP</sequence>
<name>A0AAW0GZ92_MYOGA</name>
<evidence type="ECO:0000256" key="10">
    <source>
        <dbReference type="ARBA" id="ARBA00023224"/>
    </source>
</evidence>
<evidence type="ECO:0000256" key="4">
    <source>
        <dbReference type="ARBA" id="ARBA00022692"/>
    </source>
</evidence>
<evidence type="ECO:0000256" key="1">
    <source>
        <dbReference type="ARBA" id="ARBA00004651"/>
    </source>
</evidence>
<keyword evidence="15" id="KW-1185">Reference proteome</keyword>
<keyword evidence="5" id="KW-0552">Olfaction</keyword>
<evidence type="ECO:0000256" key="9">
    <source>
        <dbReference type="ARBA" id="ARBA00023170"/>
    </source>
</evidence>
<comment type="subcellular location">
    <subcellularLocation>
        <location evidence="1">Cell membrane</location>
        <topology evidence="1">Multi-pass membrane protein</topology>
    </subcellularLocation>
</comment>
<dbReference type="Gene3D" id="1.20.1070.10">
    <property type="entry name" value="Rhodopsin 7-helix transmembrane proteins"/>
    <property type="match status" value="2"/>
</dbReference>
<feature type="domain" description="G-protein coupled receptors family 1 profile" evidence="13">
    <location>
        <begin position="99"/>
        <end position="346"/>
    </location>
</feature>
<reference evidence="14 15" key="1">
    <citation type="journal article" date="2023" name="bioRxiv">
        <title>Conserved and derived expression patterns and positive selection on dental genes reveal complex evolutionary context of ever-growing rodent molars.</title>
        <authorList>
            <person name="Calamari Z.T."/>
            <person name="Song A."/>
            <person name="Cohen E."/>
            <person name="Akter M."/>
            <person name="Roy R.D."/>
            <person name="Hallikas O."/>
            <person name="Christensen M.M."/>
            <person name="Li P."/>
            <person name="Marangoni P."/>
            <person name="Jernvall J."/>
            <person name="Klein O.D."/>
        </authorList>
    </citation>
    <scope>NUCLEOTIDE SEQUENCE [LARGE SCALE GENOMIC DNA]</scope>
    <source>
        <strain evidence="14">V071</strain>
    </source>
</reference>
<dbReference type="GO" id="GO:0004984">
    <property type="term" value="F:olfactory receptor activity"/>
    <property type="evidence" value="ECO:0007669"/>
    <property type="project" value="InterPro"/>
</dbReference>
<dbReference type="EMBL" id="JBBHLL010001995">
    <property type="protein sequence ID" value="KAK7795625.1"/>
    <property type="molecule type" value="Genomic_DNA"/>
</dbReference>
<feature type="transmembrane region" description="Helical" evidence="12">
    <location>
        <begin position="422"/>
        <end position="443"/>
    </location>
</feature>
<dbReference type="InterPro" id="IPR000725">
    <property type="entry name" value="Olfact_rcpt"/>
</dbReference>
<feature type="non-terminal residue" evidence="14">
    <location>
        <position position="837"/>
    </location>
</feature>
<feature type="transmembrane region" description="Helical" evidence="12">
    <location>
        <begin position="621"/>
        <end position="645"/>
    </location>
</feature>
<dbReference type="AlphaFoldDB" id="A0AAW0GZ92"/>
<keyword evidence="6 12" id="KW-1133">Transmembrane helix</keyword>
<keyword evidence="9 11" id="KW-0675">Receptor</keyword>
<evidence type="ECO:0000256" key="8">
    <source>
        <dbReference type="ARBA" id="ARBA00023136"/>
    </source>
</evidence>
<organism evidence="14 15">
    <name type="scientific">Myodes glareolus</name>
    <name type="common">Bank vole</name>
    <name type="synonym">Clethrionomys glareolus</name>
    <dbReference type="NCBI Taxonomy" id="447135"/>
    <lineage>
        <taxon>Eukaryota</taxon>
        <taxon>Metazoa</taxon>
        <taxon>Chordata</taxon>
        <taxon>Craniata</taxon>
        <taxon>Vertebrata</taxon>
        <taxon>Euteleostomi</taxon>
        <taxon>Mammalia</taxon>
        <taxon>Eutheria</taxon>
        <taxon>Euarchontoglires</taxon>
        <taxon>Glires</taxon>
        <taxon>Rodentia</taxon>
        <taxon>Myomorpha</taxon>
        <taxon>Muroidea</taxon>
        <taxon>Cricetidae</taxon>
        <taxon>Arvicolinae</taxon>
        <taxon>Myodes</taxon>
    </lineage>
</organism>
<feature type="transmembrane region" description="Helical" evidence="12">
    <location>
        <begin position="697"/>
        <end position="716"/>
    </location>
</feature>
<proteinExistence type="inferred from homology"/>
<feature type="transmembrane region" description="Helical" evidence="12">
    <location>
        <begin position="666"/>
        <end position="685"/>
    </location>
</feature>
<evidence type="ECO:0000256" key="6">
    <source>
        <dbReference type="ARBA" id="ARBA00022989"/>
    </source>
</evidence>
<dbReference type="PANTHER" id="PTHR48018">
    <property type="entry name" value="OLFACTORY RECEPTOR"/>
    <property type="match status" value="1"/>
</dbReference>
<evidence type="ECO:0000256" key="11">
    <source>
        <dbReference type="RuleBase" id="RU000688"/>
    </source>
</evidence>
<comment type="caution">
    <text evidence="14">The sequence shown here is derived from an EMBL/GenBank/DDBJ whole genome shotgun (WGS) entry which is preliminary data.</text>
</comment>
<feature type="non-terminal residue" evidence="14">
    <location>
        <position position="1"/>
    </location>
</feature>
<dbReference type="FunFam" id="1.20.1070.10:FF:000003">
    <property type="entry name" value="Olfactory receptor"/>
    <property type="match status" value="2"/>
</dbReference>
<evidence type="ECO:0000313" key="15">
    <source>
        <dbReference type="Proteomes" id="UP001488838"/>
    </source>
</evidence>
<evidence type="ECO:0000313" key="14">
    <source>
        <dbReference type="EMBL" id="KAK7795625.1"/>
    </source>
</evidence>
<dbReference type="Pfam" id="PF13853">
    <property type="entry name" value="7tm_4"/>
    <property type="match status" value="2"/>
</dbReference>
<feature type="transmembrane region" description="Helical" evidence="12">
    <location>
        <begin position="449"/>
        <end position="473"/>
    </location>
</feature>
<evidence type="ECO:0000256" key="7">
    <source>
        <dbReference type="ARBA" id="ARBA00023040"/>
    </source>
</evidence>
<keyword evidence="10 11" id="KW-0807">Transducer</keyword>
<feature type="transmembrane region" description="Helical" evidence="12">
    <location>
        <begin position="525"/>
        <end position="544"/>
    </location>
</feature>
<dbReference type="GO" id="GO:0005886">
    <property type="term" value="C:plasma membrane"/>
    <property type="evidence" value="ECO:0007669"/>
    <property type="project" value="UniProtKB-SubCell"/>
</dbReference>
<evidence type="ECO:0000256" key="3">
    <source>
        <dbReference type="ARBA" id="ARBA00022606"/>
    </source>
</evidence>
<keyword evidence="7 11" id="KW-0297">G-protein coupled receptor</keyword>
<protein>
    <recommendedName>
        <fullName evidence="13">G-protein coupled receptors family 1 profile domain-containing protein</fullName>
    </recommendedName>
</protein>
<feature type="domain" description="G-protein coupled receptors family 1 profile" evidence="13">
    <location>
        <begin position="465"/>
        <end position="714"/>
    </location>
</feature>
<accession>A0AAW0GZ92</accession>
<dbReference type="InterPro" id="IPR000276">
    <property type="entry name" value="GPCR_Rhodpsn"/>
</dbReference>
<dbReference type="PRINTS" id="PR00245">
    <property type="entry name" value="OLFACTORYR"/>
</dbReference>
<dbReference type="InterPro" id="IPR017452">
    <property type="entry name" value="GPCR_Rhodpsn_7TM"/>
</dbReference>
<feature type="transmembrane region" description="Helical" evidence="12">
    <location>
        <begin position="485"/>
        <end position="505"/>
    </location>
</feature>
<feature type="transmembrane region" description="Helical" evidence="12">
    <location>
        <begin position="805"/>
        <end position="830"/>
    </location>
</feature>
<feature type="transmembrane region" description="Helical" evidence="12">
    <location>
        <begin position="189"/>
        <end position="215"/>
    </location>
</feature>
<gene>
    <name evidence="14" type="ORF">U0070_017518</name>
</gene>
<keyword evidence="3" id="KW-0716">Sensory transduction</keyword>
<evidence type="ECO:0000256" key="12">
    <source>
        <dbReference type="SAM" id="Phobius"/>
    </source>
</evidence>
<dbReference type="CDD" id="cd15419">
    <property type="entry name" value="7tmA_OR9K2-like"/>
    <property type="match status" value="2"/>
</dbReference>
<feature type="transmembrane region" description="Helical" evidence="12">
    <location>
        <begin position="565"/>
        <end position="582"/>
    </location>
</feature>
<dbReference type="PRINTS" id="PR00237">
    <property type="entry name" value="GPCRRHODOPSN"/>
</dbReference>
<evidence type="ECO:0000256" key="2">
    <source>
        <dbReference type="ARBA" id="ARBA00022475"/>
    </source>
</evidence>
<comment type="similarity">
    <text evidence="11">Belongs to the G-protein coupled receptor 1 family.</text>
</comment>
<dbReference type="GO" id="GO:0004930">
    <property type="term" value="F:G protein-coupled receptor activity"/>
    <property type="evidence" value="ECO:0007669"/>
    <property type="project" value="UniProtKB-KW"/>
</dbReference>
<dbReference type="SUPFAM" id="SSF81321">
    <property type="entry name" value="Family A G protein-coupled receptor-like"/>
    <property type="match status" value="3"/>
</dbReference>
<evidence type="ECO:0000256" key="5">
    <source>
        <dbReference type="ARBA" id="ARBA00022725"/>
    </source>
</evidence>
<evidence type="ECO:0000259" key="13">
    <source>
        <dbReference type="PROSITE" id="PS50262"/>
    </source>
</evidence>
<feature type="transmembrane region" description="Helical" evidence="12">
    <location>
        <begin position="329"/>
        <end position="348"/>
    </location>
</feature>
<dbReference type="Proteomes" id="UP001488838">
    <property type="component" value="Unassembled WGS sequence"/>
</dbReference>
<feature type="transmembrane region" description="Helical" evidence="12">
    <location>
        <begin position="83"/>
        <end position="107"/>
    </location>
</feature>
<keyword evidence="2" id="KW-1003">Cell membrane</keyword>